<keyword evidence="1" id="KW-0732">Signal</keyword>
<name>A0A9Q3DSE6_9BASI</name>
<gene>
    <name evidence="2" type="ORF">O181_048219</name>
</gene>
<reference evidence="2" key="1">
    <citation type="submission" date="2021-03" db="EMBL/GenBank/DDBJ databases">
        <title>Draft genome sequence of rust myrtle Austropuccinia psidii MF-1, a brazilian biotype.</title>
        <authorList>
            <person name="Quecine M.C."/>
            <person name="Pachon D.M.R."/>
            <person name="Bonatelli M.L."/>
            <person name="Correr F.H."/>
            <person name="Franceschini L.M."/>
            <person name="Leite T.F."/>
            <person name="Margarido G.R.A."/>
            <person name="Almeida C.A."/>
            <person name="Ferrarezi J.A."/>
            <person name="Labate C.A."/>
        </authorList>
    </citation>
    <scope>NUCLEOTIDE SEQUENCE</scope>
    <source>
        <strain evidence="2">MF-1</strain>
    </source>
</reference>
<evidence type="ECO:0000313" key="2">
    <source>
        <dbReference type="EMBL" id="MBW0508504.1"/>
    </source>
</evidence>
<proteinExistence type="predicted"/>
<feature type="chain" id="PRO_5040198331" evidence="1">
    <location>
        <begin position="26"/>
        <end position="142"/>
    </location>
</feature>
<evidence type="ECO:0000313" key="3">
    <source>
        <dbReference type="Proteomes" id="UP000765509"/>
    </source>
</evidence>
<evidence type="ECO:0000256" key="1">
    <source>
        <dbReference type="SAM" id="SignalP"/>
    </source>
</evidence>
<comment type="caution">
    <text evidence="2">The sequence shown here is derived from an EMBL/GenBank/DDBJ whole genome shotgun (WGS) entry which is preliminary data.</text>
</comment>
<protein>
    <submittedName>
        <fullName evidence="2">Uncharacterized protein</fullName>
    </submittedName>
</protein>
<accession>A0A9Q3DSE6</accession>
<dbReference type="EMBL" id="AVOT02020362">
    <property type="protein sequence ID" value="MBW0508504.1"/>
    <property type="molecule type" value="Genomic_DNA"/>
</dbReference>
<keyword evidence="3" id="KW-1185">Reference proteome</keyword>
<dbReference type="Proteomes" id="UP000765509">
    <property type="component" value="Unassembled WGS sequence"/>
</dbReference>
<feature type="signal peptide" evidence="1">
    <location>
        <begin position="1"/>
        <end position="25"/>
    </location>
</feature>
<dbReference type="AlphaFoldDB" id="A0A9Q3DSE6"/>
<organism evidence="2 3">
    <name type="scientific">Austropuccinia psidii MF-1</name>
    <dbReference type="NCBI Taxonomy" id="1389203"/>
    <lineage>
        <taxon>Eukaryota</taxon>
        <taxon>Fungi</taxon>
        <taxon>Dikarya</taxon>
        <taxon>Basidiomycota</taxon>
        <taxon>Pucciniomycotina</taxon>
        <taxon>Pucciniomycetes</taxon>
        <taxon>Pucciniales</taxon>
        <taxon>Sphaerophragmiaceae</taxon>
        <taxon>Austropuccinia</taxon>
    </lineage>
</organism>
<sequence>MFSSNNKGWLFFIPATKLLTSSVWADFPDSADGVRTIQWWNTKNPCEKGHEQEKTKISFILNNLTLGEFTREDQVRSQDNLADQLSTMAEAVPVPKTYKQAMNSPDSAQWRTDVEEELRNIDDMGIYEIAPLPAGQHVLGGG</sequence>
<dbReference type="OrthoDB" id="413361at2759"/>